<dbReference type="EMBL" id="BART01028578">
    <property type="protein sequence ID" value="GAG91226.1"/>
    <property type="molecule type" value="Genomic_DNA"/>
</dbReference>
<organism evidence="2">
    <name type="scientific">marine sediment metagenome</name>
    <dbReference type="NCBI Taxonomy" id="412755"/>
    <lineage>
        <taxon>unclassified sequences</taxon>
        <taxon>metagenomes</taxon>
        <taxon>ecological metagenomes</taxon>
    </lineage>
</organism>
<dbReference type="Pfam" id="PF25856">
    <property type="entry name" value="MPN635_N"/>
    <property type="match status" value="1"/>
</dbReference>
<comment type="caution">
    <text evidence="2">The sequence shown here is derived from an EMBL/GenBank/DDBJ whole genome shotgun (WGS) entry which is preliminary data.</text>
</comment>
<proteinExistence type="predicted"/>
<name>X1D3Z6_9ZZZZ</name>
<evidence type="ECO:0000313" key="2">
    <source>
        <dbReference type="EMBL" id="GAG91226.1"/>
    </source>
</evidence>
<gene>
    <name evidence="2" type="ORF">S01H4_50343</name>
</gene>
<feature type="domain" description="MPN635 N-terminal" evidence="1">
    <location>
        <begin position="1"/>
        <end position="74"/>
    </location>
</feature>
<dbReference type="AlphaFoldDB" id="X1D3Z6"/>
<reference evidence="2" key="1">
    <citation type="journal article" date="2014" name="Front. Microbiol.">
        <title>High frequency of phylogenetically diverse reductive dehalogenase-homologous genes in deep subseafloor sedimentary metagenomes.</title>
        <authorList>
            <person name="Kawai M."/>
            <person name="Futagami T."/>
            <person name="Toyoda A."/>
            <person name="Takaki Y."/>
            <person name="Nishi S."/>
            <person name="Hori S."/>
            <person name="Arai W."/>
            <person name="Tsubouchi T."/>
            <person name="Morono Y."/>
            <person name="Uchiyama I."/>
            <person name="Ito T."/>
            <person name="Fujiyama A."/>
            <person name="Inagaki F."/>
            <person name="Takami H."/>
        </authorList>
    </citation>
    <scope>NUCLEOTIDE SEQUENCE</scope>
    <source>
        <strain evidence="2">Expedition CK06-06</strain>
    </source>
</reference>
<sequence length="85" mass="9462">MEKTSYGEVLAKNSDKSSVYVNGMKVAEEGNFLFSYNITSLTKDISKALNRERVNVGRSAYSGRVKQILLSSVNEDVVNALIKER</sequence>
<accession>X1D3Z6</accession>
<dbReference type="InterPro" id="IPR058987">
    <property type="entry name" value="MPN635_N"/>
</dbReference>
<protein>
    <recommendedName>
        <fullName evidence="1">MPN635 N-terminal domain-containing protein</fullName>
    </recommendedName>
</protein>
<evidence type="ECO:0000259" key="1">
    <source>
        <dbReference type="Pfam" id="PF25856"/>
    </source>
</evidence>